<dbReference type="HOGENOM" id="CLU_3017294_0_0_1"/>
<sequence>MATTYYTLCRRLYVLHTNCFGNLGFCSPIILRSHLSWKTQSDKEKREKCDLGICRR</sequence>
<dbReference type="EnsemblPlants" id="AES96524">
    <property type="protein sequence ID" value="AES96524"/>
    <property type="gene ID" value="MTR_5g038150"/>
</dbReference>
<dbReference type="PaxDb" id="3880-AES96524"/>
<dbReference type="EMBL" id="CM001221">
    <property type="protein sequence ID" value="AES96524.1"/>
    <property type="molecule type" value="Genomic_DNA"/>
</dbReference>
<keyword evidence="1" id="KW-0812">Transmembrane</keyword>
<reference evidence="1 3" key="1">
    <citation type="journal article" date="2011" name="Nature">
        <title>The Medicago genome provides insight into the evolution of rhizobial symbioses.</title>
        <authorList>
            <person name="Young N.D."/>
            <person name="Debelle F."/>
            <person name="Oldroyd G.E."/>
            <person name="Geurts R."/>
            <person name="Cannon S.B."/>
            <person name="Udvardi M.K."/>
            <person name="Benedito V.A."/>
            <person name="Mayer K.F."/>
            <person name="Gouzy J."/>
            <person name="Schoof H."/>
            <person name="Van de Peer Y."/>
            <person name="Proost S."/>
            <person name="Cook D.R."/>
            <person name="Meyers B.C."/>
            <person name="Spannagl M."/>
            <person name="Cheung F."/>
            <person name="De Mita S."/>
            <person name="Krishnakumar V."/>
            <person name="Gundlach H."/>
            <person name="Zhou S."/>
            <person name="Mudge J."/>
            <person name="Bharti A.K."/>
            <person name="Murray J.D."/>
            <person name="Naoumkina M.A."/>
            <person name="Rosen B."/>
            <person name="Silverstein K.A."/>
            <person name="Tang H."/>
            <person name="Rombauts S."/>
            <person name="Zhao P.X."/>
            <person name="Zhou P."/>
            <person name="Barbe V."/>
            <person name="Bardou P."/>
            <person name="Bechner M."/>
            <person name="Bellec A."/>
            <person name="Berger A."/>
            <person name="Berges H."/>
            <person name="Bidwell S."/>
            <person name="Bisseling T."/>
            <person name="Choisne N."/>
            <person name="Couloux A."/>
            <person name="Denny R."/>
            <person name="Deshpande S."/>
            <person name="Dai X."/>
            <person name="Doyle J.J."/>
            <person name="Dudez A.M."/>
            <person name="Farmer A.D."/>
            <person name="Fouteau S."/>
            <person name="Franken C."/>
            <person name="Gibelin C."/>
            <person name="Gish J."/>
            <person name="Goldstein S."/>
            <person name="Gonzalez A.J."/>
            <person name="Green P.J."/>
            <person name="Hallab A."/>
            <person name="Hartog M."/>
            <person name="Hua A."/>
            <person name="Humphray S.J."/>
            <person name="Jeong D.H."/>
            <person name="Jing Y."/>
            <person name="Jocker A."/>
            <person name="Kenton S.M."/>
            <person name="Kim D.J."/>
            <person name="Klee K."/>
            <person name="Lai H."/>
            <person name="Lang C."/>
            <person name="Lin S."/>
            <person name="Macmil S.L."/>
            <person name="Magdelenat G."/>
            <person name="Matthews L."/>
            <person name="McCorrison J."/>
            <person name="Monaghan E.L."/>
            <person name="Mun J.H."/>
            <person name="Najar F.Z."/>
            <person name="Nicholson C."/>
            <person name="Noirot C."/>
            <person name="O'Bleness M."/>
            <person name="Paule C.R."/>
            <person name="Poulain J."/>
            <person name="Prion F."/>
            <person name="Qin B."/>
            <person name="Qu C."/>
            <person name="Retzel E.F."/>
            <person name="Riddle C."/>
            <person name="Sallet E."/>
            <person name="Samain S."/>
            <person name="Samson N."/>
            <person name="Sanders I."/>
            <person name="Saurat O."/>
            <person name="Scarpelli C."/>
            <person name="Schiex T."/>
            <person name="Segurens B."/>
            <person name="Severin A.J."/>
            <person name="Sherrier D.J."/>
            <person name="Shi R."/>
            <person name="Sims S."/>
            <person name="Singer S.R."/>
            <person name="Sinharoy S."/>
            <person name="Sterck L."/>
            <person name="Viollet A."/>
            <person name="Wang B.B."/>
            <person name="Wang K."/>
            <person name="Wang M."/>
            <person name="Wang X."/>
            <person name="Warfsmann J."/>
            <person name="Weissenbach J."/>
            <person name="White D.D."/>
            <person name="White J.D."/>
            <person name="Wiley G.B."/>
            <person name="Wincker P."/>
            <person name="Xing Y."/>
            <person name="Yang L."/>
            <person name="Yao Z."/>
            <person name="Ying F."/>
            <person name="Zhai J."/>
            <person name="Zhou L."/>
            <person name="Zuber A."/>
            <person name="Denarie J."/>
            <person name="Dixon R.A."/>
            <person name="May G.D."/>
            <person name="Schwartz D.C."/>
            <person name="Rogers J."/>
            <person name="Quetier F."/>
            <person name="Town C.D."/>
            <person name="Roe B.A."/>
        </authorList>
    </citation>
    <scope>NUCLEOTIDE SEQUENCE [LARGE SCALE GENOMIC DNA]</scope>
    <source>
        <strain evidence="1">A17</strain>
        <strain evidence="2 3">cv. Jemalong A17</strain>
    </source>
</reference>
<protein>
    <submittedName>
        <fullName evidence="1">Transmembrane protein, putative</fullName>
    </submittedName>
</protein>
<organism evidence="1 3">
    <name type="scientific">Medicago truncatula</name>
    <name type="common">Barrel medic</name>
    <name type="synonym">Medicago tribuloides</name>
    <dbReference type="NCBI Taxonomy" id="3880"/>
    <lineage>
        <taxon>Eukaryota</taxon>
        <taxon>Viridiplantae</taxon>
        <taxon>Streptophyta</taxon>
        <taxon>Embryophyta</taxon>
        <taxon>Tracheophyta</taxon>
        <taxon>Spermatophyta</taxon>
        <taxon>Magnoliopsida</taxon>
        <taxon>eudicotyledons</taxon>
        <taxon>Gunneridae</taxon>
        <taxon>Pentapetalae</taxon>
        <taxon>rosids</taxon>
        <taxon>fabids</taxon>
        <taxon>Fabales</taxon>
        <taxon>Fabaceae</taxon>
        <taxon>Papilionoideae</taxon>
        <taxon>50 kb inversion clade</taxon>
        <taxon>NPAAA clade</taxon>
        <taxon>Hologalegina</taxon>
        <taxon>IRL clade</taxon>
        <taxon>Trifolieae</taxon>
        <taxon>Medicago</taxon>
    </lineage>
</organism>
<dbReference type="AlphaFoldDB" id="G7K9Q3"/>
<name>G7K9Q3_MEDTR</name>
<keyword evidence="3" id="KW-1185">Reference proteome</keyword>
<keyword evidence="1" id="KW-0472">Membrane</keyword>
<reference evidence="2" key="3">
    <citation type="submission" date="2015-04" db="UniProtKB">
        <authorList>
            <consortium name="EnsemblPlants"/>
        </authorList>
    </citation>
    <scope>IDENTIFICATION</scope>
    <source>
        <strain evidence="2">cv. Jemalong A17</strain>
    </source>
</reference>
<evidence type="ECO:0000313" key="3">
    <source>
        <dbReference type="Proteomes" id="UP000002051"/>
    </source>
</evidence>
<gene>
    <name evidence="1" type="ordered locus">MTR_5g038150</name>
</gene>
<dbReference type="Proteomes" id="UP000002051">
    <property type="component" value="Chromosome 5"/>
</dbReference>
<proteinExistence type="predicted"/>
<evidence type="ECO:0000313" key="1">
    <source>
        <dbReference type="EMBL" id="AES96524.1"/>
    </source>
</evidence>
<accession>G7K9Q3</accession>
<evidence type="ECO:0000313" key="2">
    <source>
        <dbReference type="EnsemblPlants" id="AES96524"/>
    </source>
</evidence>
<reference evidence="1 3" key="2">
    <citation type="journal article" date="2014" name="BMC Genomics">
        <title>An improved genome release (version Mt4.0) for the model legume Medicago truncatula.</title>
        <authorList>
            <person name="Tang H."/>
            <person name="Krishnakumar V."/>
            <person name="Bidwell S."/>
            <person name="Rosen B."/>
            <person name="Chan A."/>
            <person name="Zhou S."/>
            <person name="Gentzbittel L."/>
            <person name="Childs K.L."/>
            <person name="Yandell M."/>
            <person name="Gundlach H."/>
            <person name="Mayer K.F."/>
            <person name="Schwartz D.C."/>
            <person name="Town C.D."/>
        </authorList>
    </citation>
    <scope>GENOME REANNOTATION</scope>
    <source>
        <strain evidence="2 3">cv. Jemalong A17</strain>
    </source>
</reference>